<accession>A0AA39CJQ0</accession>
<dbReference type="Proteomes" id="UP001172673">
    <property type="component" value="Unassembled WGS sequence"/>
</dbReference>
<gene>
    <name evidence="1" type="ORF">H2200_005549</name>
</gene>
<proteinExistence type="predicted"/>
<keyword evidence="2" id="KW-1185">Reference proteome</keyword>
<evidence type="ECO:0008006" key="3">
    <source>
        <dbReference type="Google" id="ProtNLM"/>
    </source>
</evidence>
<protein>
    <recommendedName>
        <fullName evidence="3">F-box domain-containing protein</fullName>
    </recommendedName>
</protein>
<name>A0AA39CJQ0_9EURO</name>
<dbReference type="AlphaFoldDB" id="A0AA39CJQ0"/>
<reference evidence="1" key="1">
    <citation type="submission" date="2022-10" db="EMBL/GenBank/DDBJ databases">
        <title>Culturing micro-colonial fungi from biological soil crusts in the Mojave desert and describing Neophaeococcomyces mojavensis, and introducing the new genera and species Taxawa tesnikishii.</title>
        <authorList>
            <person name="Kurbessoian T."/>
            <person name="Stajich J.E."/>
        </authorList>
    </citation>
    <scope>NUCLEOTIDE SEQUENCE</scope>
    <source>
        <strain evidence="1">TK_41</strain>
    </source>
</reference>
<comment type="caution">
    <text evidence="1">The sequence shown here is derived from an EMBL/GenBank/DDBJ whole genome shotgun (WGS) entry which is preliminary data.</text>
</comment>
<dbReference type="EMBL" id="JAPDRK010000007">
    <property type="protein sequence ID" value="KAJ9610772.1"/>
    <property type="molecule type" value="Genomic_DNA"/>
</dbReference>
<evidence type="ECO:0000313" key="2">
    <source>
        <dbReference type="Proteomes" id="UP001172673"/>
    </source>
</evidence>
<evidence type="ECO:0000313" key="1">
    <source>
        <dbReference type="EMBL" id="KAJ9610772.1"/>
    </source>
</evidence>
<organism evidence="1 2">
    <name type="scientific">Cladophialophora chaetospira</name>
    <dbReference type="NCBI Taxonomy" id="386627"/>
    <lineage>
        <taxon>Eukaryota</taxon>
        <taxon>Fungi</taxon>
        <taxon>Dikarya</taxon>
        <taxon>Ascomycota</taxon>
        <taxon>Pezizomycotina</taxon>
        <taxon>Eurotiomycetes</taxon>
        <taxon>Chaetothyriomycetidae</taxon>
        <taxon>Chaetothyriales</taxon>
        <taxon>Herpotrichiellaceae</taxon>
        <taxon>Cladophialophora</taxon>
    </lineage>
</organism>
<sequence length="494" mass="56404">MPRTIQDLPPEVLRLVLTDVRTWARRDRSKAFLNAITTCRLWSDIGVSLLWTDVSLSGSQLFKFTKTGIPQTHAQRVRSLSIKVPTYESWQNHVSSSWYDAAATIPQPFTHKDVWTALRLLPEKLGLMTNMSCFSFVVPSLFDEDGSCCVQRQDIVSIIRSLPSSVRHLELDTNCLELIFQVSTPDLCDVIRELMKTLSNLRLRTGHLCPALFSPGPDSIGKSQAVTDREDVQKTIIISAVAKYTEEGWLFGSCKPRMDRTHGLIWDEFDDANQLLGPLISHAEASIQQGNLRNVTRMSIFDLQSPGYLESDLKYEAVNERVIAPAQKLMKYPCKREEENRKSFLRYLDSDGVQQDVCGMFRDIEEIAEGKVWVETEDGCRLPREYHQSESRFDTKPLRASTVEELNEDVVPKGYGSLFRKEKVYGGTLLPVQESDDLQKVGHLTRSFDRQELRYKAEFEAKQVTGSELQRKMAAYCAKHVGINIHWFDRWSGK</sequence>